<dbReference type="AlphaFoldDB" id="A0A1M7L0D3"/>
<accession>A0A1M7L0D3</accession>
<dbReference type="RefSeq" id="WP_073093323.1">
    <property type="nucleotide sequence ID" value="NZ_FRCY01000003.1"/>
</dbReference>
<evidence type="ECO:0000313" key="1">
    <source>
        <dbReference type="EMBL" id="SHM71265.1"/>
    </source>
</evidence>
<evidence type="ECO:0000313" key="2">
    <source>
        <dbReference type="Proteomes" id="UP000184513"/>
    </source>
</evidence>
<protein>
    <submittedName>
        <fullName evidence="1">Uncharacterized protein</fullName>
    </submittedName>
</protein>
<organism evidence="1 2">
    <name type="scientific">Cyclobacterium lianum</name>
    <dbReference type="NCBI Taxonomy" id="388280"/>
    <lineage>
        <taxon>Bacteria</taxon>
        <taxon>Pseudomonadati</taxon>
        <taxon>Bacteroidota</taxon>
        <taxon>Cytophagia</taxon>
        <taxon>Cytophagales</taxon>
        <taxon>Cyclobacteriaceae</taxon>
        <taxon>Cyclobacterium</taxon>
    </lineage>
</organism>
<sequence>MSNKLSSVLYQYRHYKADQVLTHTQLNETIAYFEDQDRLTRLALFGVGILHGLQIELDESSETTQLIIRQGVGITTDGDLILLHQALTETQPKEKNIGIDRLTFTHFREFEDENARYSPYFFPGESQVVLWELCKENDENAQALDSLPDWQDKILLAYLECYPKPQDICGDINCDNQGEEQVTRLRILMMNEGDVEQLVSHDPLFLRKRQIDDVVSALPPLQLLKVVHQESNTSSRLQMDRLYRDALLDGNTKADLQSGIQTVLNEFEFLFEDIAFVTALKEDLDALFNAVFNFEQDTVYQYNQYRYLLARDLVGTYNALIAELKTFDSWPNPDITAFPKHLLLGKIGDASYRHAFFPSPALGSGAEQLELINSLLKKSYYLLVSFGISGGEGLRIIPNGPSSSSNRFPSIPFFYQDSQGLTTHWRFKGNPLIFRYDIGSNPLLMEHSGLDSYWIGGHLGADGEQTYQSLLSMVRQFGLEFKVYHFDLSATDGKLKNFIQSHPSCISMGGVAKSGTYILLSYQNQVFGDLSLSYRVVDEIRQSGHSHVKVAAWSYPWISTLKYLNNLSRSLKGSRRNSGAQPDSYSLVIRDYKINGQPMISGPVTLAIPLEKIFNRRMHAITESLNERFPKGLVFDYDESLKRFLITRPFDDEFTISFADTTLNINSPVYTYTQDGMEKTDQTFRLDAIRCEEKRLYRESTYMQLQHEFAPVNKDDDYGAYKGKWQEWYSLIERLKTDARFTGTGNPPRIPQSYEDLPASLRRIIGPIRNELTRTGVSHQLYLTGDWVNGSWASIEMIDDYKNTSNTNDLIFRFLNLRSKLHEKEQATKASLFVVLANGSNRTQIENLMEPWTDKADIYIEGPQVRGRRRIIDGITEKLRL</sequence>
<dbReference type="OrthoDB" id="596204at2"/>
<name>A0A1M7L0D3_9BACT</name>
<dbReference type="STRING" id="388280.SAMN04488057_10350"/>
<reference evidence="1 2" key="1">
    <citation type="submission" date="2016-11" db="EMBL/GenBank/DDBJ databases">
        <authorList>
            <person name="Jaros S."/>
            <person name="Januszkiewicz K."/>
            <person name="Wedrychowicz H."/>
        </authorList>
    </citation>
    <scope>NUCLEOTIDE SEQUENCE [LARGE SCALE GENOMIC DNA]</scope>
    <source>
        <strain evidence="1 2">CGMCC 1.6102</strain>
    </source>
</reference>
<proteinExistence type="predicted"/>
<dbReference type="EMBL" id="FRCY01000003">
    <property type="protein sequence ID" value="SHM71265.1"/>
    <property type="molecule type" value="Genomic_DNA"/>
</dbReference>
<keyword evidence="2" id="KW-1185">Reference proteome</keyword>
<dbReference type="Proteomes" id="UP000184513">
    <property type="component" value="Unassembled WGS sequence"/>
</dbReference>
<gene>
    <name evidence="1" type="ORF">SAMN04488057_10350</name>
</gene>